<evidence type="ECO:0000313" key="4">
    <source>
        <dbReference type="Proteomes" id="UP000756921"/>
    </source>
</evidence>
<dbReference type="Gene3D" id="2.30.30.40">
    <property type="entry name" value="SH3 Domains"/>
    <property type="match status" value="1"/>
</dbReference>
<accession>A0A9P6G6J0</accession>
<organism evidence="3 4">
    <name type="scientific">Paraphaeosphaeria minitans</name>
    <dbReference type="NCBI Taxonomy" id="565426"/>
    <lineage>
        <taxon>Eukaryota</taxon>
        <taxon>Fungi</taxon>
        <taxon>Dikarya</taxon>
        <taxon>Ascomycota</taxon>
        <taxon>Pezizomycotina</taxon>
        <taxon>Dothideomycetes</taxon>
        <taxon>Pleosporomycetidae</taxon>
        <taxon>Pleosporales</taxon>
        <taxon>Massarineae</taxon>
        <taxon>Didymosphaeriaceae</taxon>
        <taxon>Paraphaeosphaeria</taxon>
    </lineage>
</organism>
<evidence type="ECO:0000313" key="3">
    <source>
        <dbReference type="EMBL" id="KAF9728780.1"/>
    </source>
</evidence>
<dbReference type="InterPro" id="IPR036028">
    <property type="entry name" value="SH3-like_dom_sf"/>
</dbReference>
<dbReference type="EMBL" id="WJXW01000018">
    <property type="protein sequence ID" value="KAF9728780.1"/>
    <property type="molecule type" value="Genomic_DNA"/>
</dbReference>
<evidence type="ECO:0000259" key="2">
    <source>
        <dbReference type="Pfam" id="PF07653"/>
    </source>
</evidence>
<dbReference type="OrthoDB" id="3797359at2759"/>
<keyword evidence="1" id="KW-0728">SH3 domain</keyword>
<feature type="domain" description="SH3" evidence="2">
    <location>
        <begin position="287"/>
        <end position="337"/>
    </location>
</feature>
<sequence length="467" mass="52681">MALGNQAKMVDISGALTALEPLGADQYCIAFGPGATQFCGTPKGYSTTQLPRKVVNDLLSGNIKKVLHASFGNNANSYFFTYEMRDGTIAHRAGSGIPAGLRFFVDRISSASKERASSLRVQLGASRSYVAWSNSRWISRGIPESLLAVLYHLSSPDFDEANGSQGLLMSGTIDNIAWHDSSSWYFKSGSAHEELRTSMEIIKNAWYSLMHANLAYVAIDPHSPTGGTFAFVEKTQDGREPNFVLRCEPEDTVSRLHSKQDPPSVHTQVINVPKKSEGLLMFQWAVSKYTGCSHARDTWELELKKGERVKVLKYMGNDWFFVENRRNEHGWVHKSWLDFQQMTPHVDPRKAYARFTVDVEKMFKAGNIRMFPVLNLYMNACTKDTCSPLKTDPHYLGICHHDLHELMRGSGDYSLDTLKTERNKWHPDRFARFCHPHHRETLREKAQALFVLFGVLMEKTPAPEPAA</sequence>
<gene>
    <name evidence="3" type="ORF">PMIN01_13160</name>
</gene>
<comment type="caution">
    <text evidence="3">The sequence shown here is derived from an EMBL/GenBank/DDBJ whole genome shotgun (WGS) entry which is preliminary data.</text>
</comment>
<dbReference type="AlphaFoldDB" id="A0A9P6G6J0"/>
<proteinExistence type="predicted"/>
<keyword evidence="4" id="KW-1185">Reference proteome</keyword>
<evidence type="ECO:0000256" key="1">
    <source>
        <dbReference type="ARBA" id="ARBA00022443"/>
    </source>
</evidence>
<dbReference type="Proteomes" id="UP000756921">
    <property type="component" value="Unassembled WGS sequence"/>
</dbReference>
<dbReference type="InterPro" id="IPR001452">
    <property type="entry name" value="SH3_domain"/>
</dbReference>
<name>A0A9P6G6J0_9PLEO</name>
<dbReference type="CDD" id="cd00174">
    <property type="entry name" value="SH3"/>
    <property type="match status" value="1"/>
</dbReference>
<protein>
    <recommendedName>
        <fullName evidence="2">SH3 domain-containing protein</fullName>
    </recommendedName>
</protein>
<dbReference type="Pfam" id="PF07653">
    <property type="entry name" value="SH3_2"/>
    <property type="match status" value="1"/>
</dbReference>
<dbReference type="SUPFAM" id="SSF50044">
    <property type="entry name" value="SH3-domain"/>
    <property type="match status" value="1"/>
</dbReference>
<reference evidence="3" key="1">
    <citation type="journal article" date="2020" name="Mol. Plant Microbe Interact.">
        <title>Genome Sequence of the Biocontrol Agent Coniothyrium minitans strain Conio (IMI 134523).</title>
        <authorList>
            <person name="Patel D."/>
            <person name="Shittu T.A."/>
            <person name="Baroncelli R."/>
            <person name="Muthumeenakshi S."/>
            <person name="Osborne T.H."/>
            <person name="Janganan T.K."/>
            <person name="Sreenivasaprasad S."/>
        </authorList>
    </citation>
    <scope>NUCLEOTIDE SEQUENCE</scope>
    <source>
        <strain evidence="3">Conio</strain>
    </source>
</reference>